<feature type="domain" description="CS" evidence="6">
    <location>
        <begin position="255"/>
        <end position="343"/>
    </location>
</feature>
<name>A0A7S0FGC6_9STRA</name>
<dbReference type="EMBL" id="HBEJ01000326">
    <property type="protein sequence ID" value="CAD8358848.1"/>
    <property type="molecule type" value="Transcribed_RNA"/>
</dbReference>
<dbReference type="InterPro" id="IPR007052">
    <property type="entry name" value="CS_dom"/>
</dbReference>
<keyword evidence="5" id="KW-0539">Nucleus</keyword>
<evidence type="ECO:0000256" key="2">
    <source>
        <dbReference type="ARBA" id="ARBA00004496"/>
    </source>
</evidence>
<evidence type="ECO:0000259" key="6">
    <source>
        <dbReference type="PROSITE" id="PS51203"/>
    </source>
</evidence>
<dbReference type="GO" id="GO:0005634">
    <property type="term" value="C:nucleus"/>
    <property type="evidence" value="ECO:0007669"/>
    <property type="project" value="UniProtKB-SubCell"/>
</dbReference>
<dbReference type="InterPro" id="IPR008978">
    <property type="entry name" value="HSP20-like_chaperone"/>
</dbReference>
<keyword evidence="4" id="KW-0963">Cytoplasm</keyword>
<organism evidence="7">
    <name type="scientific">Minutocellus polymorphus</name>
    <dbReference type="NCBI Taxonomy" id="265543"/>
    <lineage>
        <taxon>Eukaryota</taxon>
        <taxon>Sar</taxon>
        <taxon>Stramenopiles</taxon>
        <taxon>Ochrophyta</taxon>
        <taxon>Bacillariophyta</taxon>
        <taxon>Mediophyceae</taxon>
        <taxon>Cymatosirophycidae</taxon>
        <taxon>Cymatosirales</taxon>
        <taxon>Cymatosiraceae</taxon>
        <taxon>Minutocellus</taxon>
    </lineage>
</organism>
<proteinExistence type="predicted"/>
<dbReference type="CDD" id="cd06467">
    <property type="entry name" value="p23_NUDC_like"/>
    <property type="match status" value="1"/>
</dbReference>
<comment type="subcellular location">
    <subcellularLocation>
        <location evidence="2">Cytoplasm</location>
    </subcellularLocation>
    <subcellularLocation>
        <location evidence="1">Nucleus</location>
    </subcellularLocation>
</comment>
<evidence type="ECO:0000256" key="1">
    <source>
        <dbReference type="ARBA" id="ARBA00004123"/>
    </source>
</evidence>
<dbReference type="PROSITE" id="PS51203">
    <property type="entry name" value="CS"/>
    <property type="match status" value="1"/>
</dbReference>
<dbReference type="PANTHER" id="PTHR21664">
    <property type="entry name" value="CHRONIC MYELOGENOUS LEUKEMIA TUMOR ANTIGEN 66"/>
    <property type="match status" value="1"/>
</dbReference>
<dbReference type="SUPFAM" id="SSF49764">
    <property type="entry name" value="HSP20-like chaperones"/>
    <property type="match status" value="1"/>
</dbReference>
<dbReference type="AlphaFoldDB" id="A0A7S0FGC6"/>
<dbReference type="Gene3D" id="2.60.40.790">
    <property type="match status" value="1"/>
</dbReference>
<dbReference type="Pfam" id="PF04969">
    <property type="entry name" value="CS"/>
    <property type="match status" value="1"/>
</dbReference>
<evidence type="ECO:0000256" key="4">
    <source>
        <dbReference type="ARBA" id="ARBA00022490"/>
    </source>
</evidence>
<dbReference type="GO" id="GO:0005737">
    <property type="term" value="C:cytoplasm"/>
    <property type="evidence" value="ECO:0007669"/>
    <property type="project" value="UniProtKB-SubCell"/>
</dbReference>
<reference evidence="7" key="1">
    <citation type="submission" date="2021-01" db="EMBL/GenBank/DDBJ databases">
        <authorList>
            <person name="Corre E."/>
            <person name="Pelletier E."/>
            <person name="Niang G."/>
            <person name="Scheremetjew M."/>
            <person name="Finn R."/>
            <person name="Kale V."/>
            <person name="Holt S."/>
            <person name="Cochrane G."/>
            <person name="Meng A."/>
            <person name="Brown T."/>
            <person name="Cohen L."/>
        </authorList>
    </citation>
    <scope>NUCLEOTIDE SEQUENCE</scope>
    <source>
        <strain evidence="7">CCMP3303</strain>
    </source>
</reference>
<accession>A0A7S0FGC6</accession>
<gene>
    <name evidence="7" type="ORF">MPOL1434_LOCUS185</name>
</gene>
<dbReference type="InterPro" id="IPR037895">
    <property type="entry name" value="NUDCD1"/>
</dbReference>
<dbReference type="PANTHER" id="PTHR21664:SF1">
    <property type="entry name" value="NUDC DOMAIN-CONTAINING PROTEIN 1"/>
    <property type="match status" value="1"/>
</dbReference>
<protein>
    <recommendedName>
        <fullName evidence="3">NudC domain-containing protein 1</fullName>
    </recommendedName>
</protein>
<sequence length="344" mass="37130">MTPEEREAWLKARGITIETVEDRKAAASGGVAPVVLQLQGTDVSEDVDGVELAFVPADTSKPIRSVKLPPGLLQPGSGDAAVNFVKPYFASNTASVDASLLKEQAGKQFAGGNLEGLDMSKLTTGAMNAVAAQGSVETFPLVRPAESNRYTGVYVYLDEVGLLKRLQQNKRATAIAESCGFSPAPSFYGDVFIGRVATKPMMINVDFVVGKDTDRAAEWIQRAGAENLVWQAEMNKIQGNSDTQPPAAGTEGKAVQESGFAFTQDDDEVEVTVEFDEDIDKKSIKVVFLPKSLKVTYKGEEALNIDIFDKIDVDGCTWQLDGKTKLVVTLEKVQTGVMWPRITT</sequence>
<evidence type="ECO:0000256" key="3">
    <source>
        <dbReference type="ARBA" id="ARBA00018915"/>
    </source>
</evidence>
<evidence type="ECO:0000313" key="7">
    <source>
        <dbReference type="EMBL" id="CAD8358848.1"/>
    </source>
</evidence>
<evidence type="ECO:0000256" key="5">
    <source>
        <dbReference type="ARBA" id="ARBA00023242"/>
    </source>
</evidence>